<gene>
    <name evidence="1" type="ORF">RHS01_06877</name>
</gene>
<comment type="caution">
    <text evidence="1">The sequence shown here is derived from an EMBL/GenBank/DDBJ whole genome shotgun (WGS) entry which is preliminary data.</text>
</comment>
<protein>
    <submittedName>
        <fullName evidence="1">Zn-finger protein</fullName>
    </submittedName>
</protein>
<organism evidence="1 2">
    <name type="scientific">Rhizoctonia solani</name>
    <dbReference type="NCBI Taxonomy" id="456999"/>
    <lineage>
        <taxon>Eukaryota</taxon>
        <taxon>Fungi</taxon>
        <taxon>Dikarya</taxon>
        <taxon>Basidiomycota</taxon>
        <taxon>Agaricomycotina</taxon>
        <taxon>Agaricomycetes</taxon>
        <taxon>Cantharellales</taxon>
        <taxon>Ceratobasidiaceae</taxon>
        <taxon>Rhizoctonia</taxon>
    </lineage>
</organism>
<accession>A0A8H7M083</accession>
<evidence type="ECO:0000313" key="2">
    <source>
        <dbReference type="Proteomes" id="UP000614334"/>
    </source>
</evidence>
<dbReference type="Pfam" id="PF18759">
    <property type="entry name" value="Plavaka"/>
    <property type="match status" value="1"/>
</dbReference>
<proteinExistence type="predicted"/>
<reference evidence="1" key="1">
    <citation type="submission" date="2020-09" db="EMBL/GenBank/DDBJ databases">
        <title>Comparative genome analyses of four rice-infecting Rhizoctonia solani isolates reveal extensive enrichment of homogalacturonan modification genes.</title>
        <authorList>
            <person name="Lee D.-Y."/>
            <person name="Jeon J."/>
            <person name="Kim K.-T."/>
            <person name="Cheong K."/>
            <person name="Song H."/>
            <person name="Choi G."/>
            <person name="Ko J."/>
            <person name="Opiyo S.O."/>
            <person name="Zuo S."/>
            <person name="Madhav S."/>
            <person name="Lee Y.-H."/>
            <person name="Wang G.-L."/>
        </authorList>
    </citation>
    <scope>NUCLEOTIDE SEQUENCE</scope>
    <source>
        <strain evidence="1">AG1-IA B2</strain>
    </source>
</reference>
<sequence>MSNDPTCKKQRIKYISQLGRKSGKNDGLQANSKMEMEYDVIPVQDATTIDSNLQGGLDNQDNLLPPNWLPGPKGSNYNILEPSLEDNAPPPDLQYDKDLRVWVEYYPIETVGASFRRATREEMAKWVWGEPGDIGKLANPNNFEMAEFALEAGLSVKDQERFLRLRKMKGQAPWSSNHLMMKDVDKLPPDVFWDLFGILALKDKYHFWPERHYMKRDKTNRQYGEAWLAEQWWNIQLKIKDCFATVGQYVIATNQTPLTGFCGSKKAHPVYFTIANLPKHI</sequence>
<name>A0A8H7M083_9AGAM</name>
<dbReference type="Proteomes" id="UP000614334">
    <property type="component" value="Unassembled WGS sequence"/>
</dbReference>
<dbReference type="EMBL" id="JACYCF010000013">
    <property type="protein sequence ID" value="KAF8753433.1"/>
    <property type="molecule type" value="Genomic_DNA"/>
</dbReference>
<dbReference type="InterPro" id="IPR041078">
    <property type="entry name" value="Plavaka"/>
</dbReference>
<dbReference type="AlphaFoldDB" id="A0A8H7M083"/>
<evidence type="ECO:0000313" key="1">
    <source>
        <dbReference type="EMBL" id="KAF8753433.1"/>
    </source>
</evidence>